<dbReference type="InterPro" id="IPR029057">
    <property type="entry name" value="PRTase-like"/>
</dbReference>
<dbReference type="CDD" id="cd06223">
    <property type="entry name" value="PRTases_typeI"/>
    <property type="match status" value="1"/>
</dbReference>
<accession>A0A271IWF9</accession>
<dbReference type="Pfam" id="PF00156">
    <property type="entry name" value="Pribosyltran"/>
    <property type="match status" value="1"/>
</dbReference>
<evidence type="ECO:0000313" key="7">
    <source>
        <dbReference type="Proteomes" id="UP000216339"/>
    </source>
</evidence>
<dbReference type="Gene3D" id="3.40.50.2020">
    <property type="match status" value="1"/>
</dbReference>
<keyword evidence="2 4" id="KW-0805">Transcription regulation</keyword>
<dbReference type="GO" id="GO:0006355">
    <property type="term" value="P:regulation of DNA-templated transcription"/>
    <property type="evidence" value="ECO:0007669"/>
    <property type="project" value="UniProtKB-UniRule"/>
</dbReference>
<comment type="catalytic activity">
    <reaction evidence="4">
        <text>UMP + diphosphate = 5-phospho-alpha-D-ribose 1-diphosphate + uracil</text>
        <dbReference type="Rhea" id="RHEA:13017"/>
        <dbReference type="ChEBI" id="CHEBI:17568"/>
        <dbReference type="ChEBI" id="CHEBI:33019"/>
        <dbReference type="ChEBI" id="CHEBI:57865"/>
        <dbReference type="ChEBI" id="CHEBI:58017"/>
        <dbReference type="EC" id="2.4.2.9"/>
    </reaction>
</comment>
<dbReference type="NCBIfam" id="NF003549">
    <property type="entry name" value="PRK05205.1-5"/>
    <property type="match status" value="1"/>
</dbReference>
<dbReference type="AlphaFoldDB" id="A0A271IWF9"/>
<evidence type="ECO:0000256" key="2">
    <source>
        <dbReference type="ARBA" id="ARBA00023015"/>
    </source>
</evidence>
<name>A0A271IWF9_9BACT</name>
<dbReference type="EMBL" id="MQWD01000001">
    <property type="protein sequence ID" value="PAP75566.1"/>
    <property type="molecule type" value="Genomic_DNA"/>
</dbReference>
<feature type="domain" description="Phosphoribosyltransferase" evidence="5">
    <location>
        <begin position="14"/>
        <end position="153"/>
    </location>
</feature>
<sequence>MSRTPLMTPERVRRTVTRLAYEVIERNRGVDGLLVFGLKSRGAALADRLADALEQASGKAIERHALSIAGFRDDRDGDQAALPDDAPSAEGRDVLLVDDVLFTGRTARAALDAVLQYGRPKTIRLAVLVDRGHREVPVHPDFVGKVIPTKHDERVVVDPSEPAVYLED</sequence>
<organism evidence="6 7">
    <name type="scientific">Rubrivirga marina</name>
    <dbReference type="NCBI Taxonomy" id="1196024"/>
    <lineage>
        <taxon>Bacteria</taxon>
        <taxon>Pseudomonadati</taxon>
        <taxon>Rhodothermota</taxon>
        <taxon>Rhodothermia</taxon>
        <taxon>Rhodothermales</taxon>
        <taxon>Rubricoccaceae</taxon>
        <taxon>Rubrivirga</taxon>
    </lineage>
</organism>
<keyword evidence="7" id="KW-1185">Reference proteome</keyword>
<comment type="function">
    <text evidence="4">Regulates the transcription of the pyrimidine nucleotide (pyr) operon in response to exogenous pyrimidines.</text>
</comment>
<reference evidence="6 7" key="1">
    <citation type="submission" date="2016-11" db="EMBL/GenBank/DDBJ databases">
        <title>Study of marine rhodopsin-containing bacteria.</title>
        <authorList>
            <person name="Yoshizawa S."/>
            <person name="Kumagai Y."/>
            <person name="Kogure K."/>
        </authorList>
    </citation>
    <scope>NUCLEOTIDE SEQUENCE [LARGE SCALE GENOMIC DNA]</scope>
    <source>
        <strain evidence="6 7">SAORIC-28</strain>
    </source>
</reference>
<dbReference type="PANTHER" id="PTHR11608:SF0">
    <property type="entry name" value="BIFUNCTIONAL PROTEIN PYRR"/>
    <property type="match status" value="1"/>
</dbReference>
<evidence type="ECO:0000256" key="3">
    <source>
        <dbReference type="ARBA" id="ARBA00023163"/>
    </source>
</evidence>
<comment type="caution">
    <text evidence="6">The sequence shown here is derived from an EMBL/GenBank/DDBJ whole genome shotgun (WGS) entry which is preliminary data.</text>
</comment>
<comment type="function">
    <text evidence="4">Also displays a weak uracil phosphoribosyltransferase activity which is not physiologically significant.</text>
</comment>
<dbReference type="InterPro" id="IPR023050">
    <property type="entry name" value="PyrR"/>
</dbReference>
<evidence type="ECO:0000313" key="6">
    <source>
        <dbReference type="EMBL" id="PAP75566.1"/>
    </source>
</evidence>
<dbReference type="PANTHER" id="PTHR11608">
    <property type="entry name" value="BIFUNCTIONAL PROTEIN PYRR"/>
    <property type="match status" value="1"/>
</dbReference>
<comment type="similarity">
    <text evidence="1 4">Belongs to the purine/pyrimidine phosphoribosyltransferase family. PyrR subfamily.</text>
</comment>
<dbReference type="InterPro" id="IPR000836">
    <property type="entry name" value="PRTase_dom"/>
</dbReference>
<evidence type="ECO:0000256" key="1">
    <source>
        <dbReference type="ARBA" id="ARBA00005565"/>
    </source>
</evidence>
<proteinExistence type="inferred from homology"/>
<dbReference type="InterPro" id="IPR050137">
    <property type="entry name" value="PyrR_bifunctional"/>
</dbReference>
<protein>
    <recommendedName>
        <fullName evidence="4">Bifunctional protein PyrR</fullName>
    </recommendedName>
    <domain>
        <recommendedName>
            <fullName evidence="4">Pyrimidine operon regulatory protein</fullName>
        </recommendedName>
    </domain>
    <domain>
        <recommendedName>
            <fullName evidence="4">Uracil phosphoribosyltransferase</fullName>
            <shortName evidence="4">UPRTase</shortName>
            <ecNumber evidence="4">2.4.2.9</ecNumber>
        </recommendedName>
    </domain>
</protein>
<feature type="short sequence motif" description="PRPP-binding" evidence="4">
    <location>
        <begin position="94"/>
        <end position="106"/>
    </location>
</feature>
<evidence type="ECO:0000256" key="4">
    <source>
        <dbReference type="HAMAP-Rule" id="MF_01219"/>
    </source>
</evidence>
<gene>
    <name evidence="4" type="primary">pyrR</name>
    <name evidence="6" type="ORF">BSZ37_03470</name>
</gene>
<dbReference type="EC" id="2.4.2.9" evidence="4"/>
<evidence type="ECO:0000259" key="5">
    <source>
        <dbReference type="Pfam" id="PF00156"/>
    </source>
</evidence>
<dbReference type="HAMAP" id="MF_01219">
    <property type="entry name" value="PyrR"/>
    <property type="match status" value="1"/>
</dbReference>
<dbReference type="RefSeq" id="WP_095509204.1">
    <property type="nucleotide sequence ID" value="NZ_MQWD01000001.1"/>
</dbReference>
<dbReference type="GO" id="GO:0004845">
    <property type="term" value="F:uracil phosphoribosyltransferase activity"/>
    <property type="evidence" value="ECO:0007669"/>
    <property type="project" value="UniProtKB-UniRule"/>
</dbReference>
<dbReference type="Proteomes" id="UP000216339">
    <property type="component" value="Unassembled WGS sequence"/>
</dbReference>
<keyword evidence="3 4" id="KW-0804">Transcription</keyword>
<dbReference type="OrthoDB" id="9802227at2"/>
<keyword evidence="4 6" id="KW-0808">Transferase</keyword>
<keyword evidence="4 6" id="KW-0328">Glycosyltransferase</keyword>
<dbReference type="SUPFAM" id="SSF53271">
    <property type="entry name" value="PRTase-like"/>
    <property type="match status" value="1"/>
</dbReference>